<protein>
    <submittedName>
        <fullName evidence="2">Uncharacterized protein</fullName>
    </submittedName>
</protein>
<reference evidence="2" key="2">
    <citation type="submission" date="2023-06" db="EMBL/GenBank/DDBJ databases">
        <authorList>
            <consortium name="Lawrence Berkeley National Laboratory"/>
            <person name="Haridas S."/>
            <person name="Hensen N."/>
            <person name="Bonometti L."/>
            <person name="Westerberg I."/>
            <person name="Brannstrom I.O."/>
            <person name="Guillou S."/>
            <person name="Cros-Aarteil S."/>
            <person name="Calhoun S."/>
            <person name="Kuo A."/>
            <person name="Mondo S."/>
            <person name="Pangilinan J."/>
            <person name="Riley R."/>
            <person name="Labutti K."/>
            <person name="Andreopoulos B."/>
            <person name="Lipzen A."/>
            <person name="Chen C."/>
            <person name="Yanf M."/>
            <person name="Daum C."/>
            <person name="Ng V."/>
            <person name="Clum A."/>
            <person name="Steindorff A."/>
            <person name="Ohm R."/>
            <person name="Martin F."/>
            <person name="Silar P."/>
            <person name="Natvig D."/>
            <person name="Lalanne C."/>
            <person name="Gautier V."/>
            <person name="Ament-Velasquez S.L."/>
            <person name="Kruys A."/>
            <person name="Hutchinson M.I."/>
            <person name="Powell A.J."/>
            <person name="Barry K."/>
            <person name="Miller A.N."/>
            <person name="Grigoriev I.V."/>
            <person name="Debuchy R."/>
            <person name="Gladieux P."/>
            <person name="Thoren M.H."/>
            <person name="Johannesson H."/>
        </authorList>
    </citation>
    <scope>NUCLEOTIDE SEQUENCE</scope>
    <source>
        <strain evidence="2">CBS 314.62</strain>
    </source>
</reference>
<keyword evidence="3" id="KW-1185">Reference proteome</keyword>
<dbReference type="AlphaFoldDB" id="A0AAE1CC42"/>
<organism evidence="2 3">
    <name type="scientific">Podospora appendiculata</name>
    <dbReference type="NCBI Taxonomy" id="314037"/>
    <lineage>
        <taxon>Eukaryota</taxon>
        <taxon>Fungi</taxon>
        <taxon>Dikarya</taxon>
        <taxon>Ascomycota</taxon>
        <taxon>Pezizomycotina</taxon>
        <taxon>Sordariomycetes</taxon>
        <taxon>Sordariomycetidae</taxon>
        <taxon>Sordariales</taxon>
        <taxon>Podosporaceae</taxon>
        <taxon>Podospora</taxon>
    </lineage>
</organism>
<proteinExistence type="predicted"/>
<reference evidence="2" key="1">
    <citation type="journal article" date="2023" name="Mol. Phylogenet. Evol.">
        <title>Genome-scale phylogeny and comparative genomics of the fungal order Sordariales.</title>
        <authorList>
            <person name="Hensen N."/>
            <person name="Bonometti L."/>
            <person name="Westerberg I."/>
            <person name="Brannstrom I.O."/>
            <person name="Guillou S."/>
            <person name="Cros-Aarteil S."/>
            <person name="Calhoun S."/>
            <person name="Haridas S."/>
            <person name="Kuo A."/>
            <person name="Mondo S."/>
            <person name="Pangilinan J."/>
            <person name="Riley R."/>
            <person name="LaButti K."/>
            <person name="Andreopoulos B."/>
            <person name="Lipzen A."/>
            <person name="Chen C."/>
            <person name="Yan M."/>
            <person name="Daum C."/>
            <person name="Ng V."/>
            <person name="Clum A."/>
            <person name="Steindorff A."/>
            <person name="Ohm R.A."/>
            <person name="Martin F."/>
            <person name="Silar P."/>
            <person name="Natvig D.O."/>
            <person name="Lalanne C."/>
            <person name="Gautier V."/>
            <person name="Ament-Velasquez S.L."/>
            <person name="Kruys A."/>
            <person name="Hutchinson M.I."/>
            <person name="Powell A.J."/>
            <person name="Barry K."/>
            <person name="Miller A.N."/>
            <person name="Grigoriev I.V."/>
            <person name="Debuchy R."/>
            <person name="Gladieux P."/>
            <person name="Hiltunen Thoren M."/>
            <person name="Johannesson H."/>
        </authorList>
    </citation>
    <scope>NUCLEOTIDE SEQUENCE</scope>
    <source>
        <strain evidence="2">CBS 314.62</strain>
    </source>
</reference>
<dbReference type="EMBL" id="JAULSO010000002">
    <property type="protein sequence ID" value="KAK3688095.1"/>
    <property type="molecule type" value="Genomic_DNA"/>
</dbReference>
<sequence>MLLEANAGFLPSSARVSRLLQLRRPQSPVAALGISSPTGHGLKVIDTGTMKPVPKPSRLCLSSRATKLPMTTRGTEEDKPIRPDRDSSSSPALMWLQPFVQLSGSGNEASCNQSLPLSSRASFVFMLLCPSIPSFTLLSTRLHPLKFLAFYFFPFRCAGCWELHFLPVYVLLAFSGLCSETAPIATPATHSRPAHVRNH</sequence>
<name>A0AAE1CC42_9PEZI</name>
<accession>A0AAE1CC42</accession>
<feature type="compositionally biased region" description="Basic and acidic residues" evidence="1">
    <location>
        <begin position="74"/>
        <end position="87"/>
    </location>
</feature>
<gene>
    <name evidence="2" type="ORF">B0T22DRAFT_144320</name>
</gene>
<dbReference type="Proteomes" id="UP001270362">
    <property type="component" value="Unassembled WGS sequence"/>
</dbReference>
<evidence type="ECO:0000256" key="1">
    <source>
        <dbReference type="SAM" id="MobiDB-lite"/>
    </source>
</evidence>
<evidence type="ECO:0000313" key="3">
    <source>
        <dbReference type="Proteomes" id="UP001270362"/>
    </source>
</evidence>
<feature type="region of interest" description="Disordered" evidence="1">
    <location>
        <begin position="70"/>
        <end position="90"/>
    </location>
</feature>
<comment type="caution">
    <text evidence="2">The sequence shown here is derived from an EMBL/GenBank/DDBJ whole genome shotgun (WGS) entry which is preliminary data.</text>
</comment>
<evidence type="ECO:0000313" key="2">
    <source>
        <dbReference type="EMBL" id="KAK3688095.1"/>
    </source>
</evidence>